<evidence type="ECO:0000313" key="7">
    <source>
        <dbReference type="Proteomes" id="UP000815325"/>
    </source>
</evidence>
<reference evidence="6" key="1">
    <citation type="submission" date="2017-08" db="EMBL/GenBank/DDBJ databases">
        <authorList>
            <person name="Polle J.E."/>
            <person name="Barry K."/>
            <person name="Cushman J."/>
            <person name="Schmutz J."/>
            <person name="Tran D."/>
            <person name="Hathwaick L.T."/>
            <person name="Yim W.C."/>
            <person name="Jenkins J."/>
            <person name="Mckie-Krisberg Z.M."/>
            <person name="Prochnik S."/>
            <person name="Lindquist E."/>
            <person name="Dockter R.B."/>
            <person name="Adam C."/>
            <person name="Molina H."/>
            <person name="Bunkerborg J."/>
            <person name="Jin E."/>
            <person name="Buchheim M."/>
            <person name="Magnuson J."/>
        </authorList>
    </citation>
    <scope>NUCLEOTIDE SEQUENCE</scope>
    <source>
        <strain evidence="6">CCAP 19/18</strain>
    </source>
</reference>
<feature type="transmembrane region" description="Helical" evidence="5">
    <location>
        <begin position="1088"/>
        <end position="1109"/>
    </location>
</feature>
<name>A0ABQ7GTA2_DUNSA</name>
<evidence type="ECO:0000256" key="1">
    <source>
        <dbReference type="ARBA" id="ARBA00004123"/>
    </source>
</evidence>
<feature type="compositionally biased region" description="Low complexity" evidence="4">
    <location>
        <begin position="825"/>
        <end position="859"/>
    </location>
</feature>
<protein>
    <submittedName>
        <fullName evidence="6">Uncharacterized protein</fullName>
    </submittedName>
</protein>
<organism evidence="6 7">
    <name type="scientific">Dunaliella salina</name>
    <name type="common">Green alga</name>
    <name type="synonym">Protococcus salinus</name>
    <dbReference type="NCBI Taxonomy" id="3046"/>
    <lineage>
        <taxon>Eukaryota</taxon>
        <taxon>Viridiplantae</taxon>
        <taxon>Chlorophyta</taxon>
        <taxon>core chlorophytes</taxon>
        <taxon>Chlorophyceae</taxon>
        <taxon>CS clade</taxon>
        <taxon>Chlamydomonadales</taxon>
        <taxon>Dunaliellaceae</taxon>
        <taxon>Dunaliella</taxon>
    </lineage>
</organism>
<dbReference type="EMBL" id="MU069602">
    <property type="protein sequence ID" value="KAF5837816.1"/>
    <property type="molecule type" value="Genomic_DNA"/>
</dbReference>
<feature type="region of interest" description="Disordered" evidence="4">
    <location>
        <begin position="244"/>
        <end position="313"/>
    </location>
</feature>
<sequence>MCRESEPTPAQGISDIMSWRAGDFQAWRQAGTQDRRSATIVWCLLLLCAYTTTLIRTPTTSFSQVCLVSTLFMLTCLVLLAALRGSARGLTVSTSVLMLVRSFGYACIGLGIVTLDFKPQHFAAPGSKSQVPLPTLSCLAVLLFDSIGLVHASAPWLQLCLQVISATISNMSSGNTLASSLMMSLAVHSLCGLVSVLLERWDRQCYAAVLANQGRLTGGGSSNTALPSKEEKVRNRDLWMQTGWQKEQAQDAQASSAGHTAGAFQHTSSSSSSSTNEHDGSGSRGVSEGPCAKEKGQGDGEQQPEAQSASAAAEEGDDLFIAGLTLEGLSQADTTKDIPMQSVLSTTRSPLSKQDLLHALQLHVSGPEGLARLQHIKVLSARLRTRPYKYKQQSYKQKMVLKVPDPVHLGSLPASAMPDLCYHIHTSCPGCSVASAAVRVGCVLVTLDLRRELSKFMQGVAGCAEHGLVDACLVRAAQDWLQDTQLAAQLPACAAIQVQVNGQIVQLVHDASTQSWFIKSTSPLAAPLRAHTTIQALSPAAILPPLSHHSSRESSHPQQQQEKQPLGEGVSSNSSRRSRSIPDLEVHASVCVPAGVELQGWAGDGHADPAPRVCDTAGGAGEEGATGSGEKGLQQEKAGGSTSSSRKKGSASAGRDRGQEVLCILAHIQGSGYAPTHVVPERVTSEDAAGAVAVSAKVCVSVPEHVAAYSRPRLLGLELWHGDALLSSSSSILLPTCMAGAASELQNLPWGCEGTEDLTDYITDLGHWLHHNCAGSMTPPADPAAQAQQQQQQQQQQQEQEKEQRQQPQQLEQQQQQQQQQEQQQQQHQQQKQPQQQQHQQQQQQPEQGQRQQQQQEQQAPTPWEVGVSLLRQSVLWGLPNVSTLLVDTLMGGLPSAPADAPFARLAHAPMGDATTAAAAATKGECLSEYDSDEVSLQDMGGLLHLSLLSSNAESMLAAVLDWGRRWGSREPGFAWRWKERSAVDVAPMDIVATLPSACALMEILEADASKKEVTQMPLHDPVEGARLMRGQDSPEAAQPASAPTEAATSGTAARGAGMAATDVAVAAAKTAAETAGQAAVRLLATRAAAMGAVASFSSTAAAAAAAAASEGAKVFQAHSFPSYSMWLLARYKTLTTQWALLFFVIVLSHGHHPNATPARGTVYLNFRYTNVMMMLAAVSMALASQRGAYRTVKLSMLTFWIFQVLTTVQMCMAGAAPAVHMYLDLGTNLVTAVPYMLVLEMSSPALSLFLVIAASAAILFYIKIVRHSLLLAIVRAGCVFGICLAAYAAIRRNMRKNYFQEMERAKQCGPLLATQCDAS</sequence>
<feature type="compositionally biased region" description="Low complexity" evidence="4">
    <location>
        <begin position="786"/>
        <end position="798"/>
    </location>
</feature>
<feature type="compositionally biased region" description="Gly residues" evidence="4">
    <location>
        <begin position="618"/>
        <end position="630"/>
    </location>
</feature>
<feature type="transmembrane region" description="Helical" evidence="5">
    <location>
        <begin position="90"/>
        <end position="113"/>
    </location>
</feature>
<comment type="caution">
    <text evidence="6">The sequence shown here is derived from an EMBL/GenBank/DDBJ whole genome shotgun (WGS) entry which is preliminary data.</text>
</comment>
<keyword evidence="5" id="KW-0812">Transmembrane</keyword>
<keyword evidence="7" id="KW-1185">Reference proteome</keyword>
<feature type="compositionally biased region" description="Low complexity" evidence="4">
    <location>
        <begin position="301"/>
        <end position="313"/>
    </location>
</feature>
<feature type="transmembrane region" description="Helical" evidence="5">
    <location>
        <begin position="1130"/>
        <end position="1149"/>
    </location>
</feature>
<evidence type="ECO:0000256" key="5">
    <source>
        <dbReference type="SAM" id="Phobius"/>
    </source>
</evidence>
<feature type="transmembrane region" description="Helical" evidence="5">
    <location>
        <begin position="37"/>
        <end position="55"/>
    </location>
</feature>
<dbReference type="Proteomes" id="UP000815325">
    <property type="component" value="Unassembled WGS sequence"/>
</dbReference>
<evidence type="ECO:0000256" key="2">
    <source>
        <dbReference type="ARBA" id="ARBA00022737"/>
    </source>
</evidence>
<dbReference type="InterPro" id="IPR051644">
    <property type="entry name" value="TRAMP_AT-DNA-binding"/>
</dbReference>
<feature type="region of interest" description="Disordered" evidence="4">
    <location>
        <begin position="545"/>
        <end position="581"/>
    </location>
</feature>
<keyword evidence="5" id="KW-1133">Transmembrane helix</keyword>
<evidence type="ECO:0000256" key="4">
    <source>
        <dbReference type="SAM" id="MobiDB-lite"/>
    </source>
</evidence>
<feature type="transmembrane region" description="Helical" evidence="5">
    <location>
        <begin position="1244"/>
        <end position="1263"/>
    </location>
</feature>
<feature type="region of interest" description="Disordered" evidence="4">
    <location>
        <begin position="1031"/>
        <end position="1054"/>
    </location>
</feature>
<feature type="transmembrane region" description="Helical" evidence="5">
    <location>
        <begin position="61"/>
        <end position="83"/>
    </location>
</feature>
<proteinExistence type="predicted"/>
<gene>
    <name evidence="6" type="ORF">DUNSADRAFT_3832</name>
</gene>
<keyword evidence="2" id="KW-0677">Repeat</keyword>
<feature type="transmembrane region" description="Helical" evidence="5">
    <location>
        <begin position="1270"/>
        <end position="1291"/>
    </location>
</feature>
<accession>A0ABQ7GTA2</accession>
<dbReference type="PANTHER" id="PTHR46543">
    <property type="entry name" value="ZINC FINGER CCHC DOMAIN-CONTAINING PROTEIN 7"/>
    <property type="match status" value="1"/>
</dbReference>
<evidence type="ECO:0000313" key="6">
    <source>
        <dbReference type="EMBL" id="KAF5837816.1"/>
    </source>
</evidence>
<keyword evidence="5" id="KW-0472">Membrane</keyword>
<feature type="region of interest" description="Disordered" evidence="4">
    <location>
        <begin position="602"/>
        <end position="655"/>
    </location>
</feature>
<feature type="transmembrane region" description="Helical" evidence="5">
    <location>
        <begin position="1198"/>
        <end position="1224"/>
    </location>
</feature>
<feature type="region of interest" description="Disordered" evidence="4">
    <location>
        <begin position="773"/>
        <end position="811"/>
    </location>
</feature>
<keyword evidence="3" id="KW-0539">Nucleus</keyword>
<feature type="transmembrane region" description="Helical" evidence="5">
    <location>
        <begin position="1169"/>
        <end position="1186"/>
    </location>
</feature>
<feature type="compositionally biased region" description="Polar residues" evidence="4">
    <location>
        <begin position="244"/>
        <end position="258"/>
    </location>
</feature>
<comment type="subcellular location">
    <subcellularLocation>
        <location evidence="1">Nucleus</location>
    </subcellularLocation>
</comment>
<evidence type="ECO:0000256" key="3">
    <source>
        <dbReference type="ARBA" id="ARBA00023242"/>
    </source>
</evidence>
<dbReference type="PANTHER" id="PTHR46543:SF2">
    <property type="entry name" value="AGAP013096-PA"/>
    <property type="match status" value="1"/>
</dbReference>
<feature type="compositionally biased region" description="Low complexity" evidence="4">
    <location>
        <begin position="1034"/>
        <end position="1054"/>
    </location>
</feature>
<feature type="region of interest" description="Disordered" evidence="4">
    <location>
        <begin position="825"/>
        <end position="861"/>
    </location>
</feature>